<dbReference type="GO" id="GO:0006412">
    <property type="term" value="P:translation"/>
    <property type="evidence" value="ECO:0007669"/>
    <property type="project" value="InterPro"/>
</dbReference>
<dbReference type="Gene3D" id="3.90.1180.10">
    <property type="entry name" value="Ribosomal protein L13"/>
    <property type="match status" value="1"/>
</dbReference>
<dbReference type="SUPFAM" id="SSF52161">
    <property type="entry name" value="Ribosomal protein L13"/>
    <property type="match status" value="1"/>
</dbReference>
<dbReference type="GO" id="GO:0005762">
    <property type="term" value="C:mitochondrial large ribosomal subunit"/>
    <property type="evidence" value="ECO:0007669"/>
    <property type="project" value="TreeGrafter"/>
</dbReference>
<dbReference type="InterPro" id="IPR005822">
    <property type="entry name" value="Ribosomal_uL13"/>
</dbReference>
<evidence type="ECO:0008006" key="6">
    <source>
        <dbReference type="Google" id="ProtNLM"/>
    </source>
</evidence>
<keyword evidence="5" id="KW-1185">Reference proteome</keyword>
<keyword evidence="3" id="KW-0687">Ribonucleoprotein</keyword>
<name>A0AAN9WMU6_9ORTH</name>
<sequence length="181" mass="21413">MSIYKRAQQWTTFTRVWHLFDAKWQNPFESAKIIQKYLAGLHKPIYGPSADTGDHVVVINSKEIALPGDEWQKRVYFHHTGFAGGASWTFAWELHEKDPTLVLKKAIYNSMKGNLYRHTKMERLHIYPDANVPQEILENVTNQIRRPRLIPKRLDEYSEEEVEKFPKLIDYPEDYVIQKIK</sequence>
<dbReference type="CDD" id="cd00392">
    <property type="entry name" value="Ribosomal_L13"/>
    <property type="match status" value="1"/>
</dbReference>
<dbReference type="Pfam" id="PF00572">
    <property type="entry name" value="Ribosomal_L13"/>
    <property type="match status" value="1"/>
</dbReference>
<dbReference type="AlphaFoldDB" id="A0AAN9WMU6"/>
<accession>A0AAN9WMU6</accession>
<organism evidence="4 5">
    <name type="scientific">Gryllus longicercus</name>
    <dbReference type="NCBI Taxonomy" id="2509291"/>
    <lineage>
        <taxon>Eukaryota</taxon>
        <taxon>Metazoa</taxon>
        <taxon>Ecdysozoa</taxon>
        <taxon>Arthropoda</taxon>
        <taxon>Hexapoda</taxon>
        <taxon>Insecta</taxon>
        <taxon>Pterygota</taxon>
        <taxon>Neoptera</taxon>
        <taxon>Polyneoptera</taxon>
        <taxon>Orthoptera</taxon>
        <taxon>Ensifera</taxon>
        <taxon>Gryllidea</taxon>
        <taxon>Grylloidea</taxon>
        <taxon>Gryllidae</taxon>
        <taxon>Gryllinae</taxon>
        <taxon>Gryllus</taxon>
    </lineage>
</organism>
<gene>
    <name evidence="4" type="ORF">R5R35_013796</name>
</gene>
<dbReference type="GO" id="GO:0003735">
    <property type="term" value="F:structural constituent of ribosome"/>
    <property type="evidence" value="ECO:0007669"/>
    <property type="project" value="InterPro"/>
</dbReference>
<comment type="caution">
    <text evidence="4">The sequence shown here is derived from an EMBL/GenBank/DDBJ whole genome shotgun (WGS) entry which is preliminary data.</text>
</comment>
<dbReference type="FunFam" id="3.90.1180.10:FF:000005">
    <property type="entry name" value="39S ribosomal protein L13, mitochondrial"/>
    <property type="match status" value="1"/>
</dbReference>
<dbReference type="PIRSF" id="PIRSF002181">
    <property type="entry name" value="Ribosomal_L13"/>
    <property type="match status" value="1"/>
</dbReference>
<dbReference type="GO" id="GO:0017148">
    <property type="term" value="P:negative regulation of translation"/>
    <property type="evidence" value="ECO:0007669"/>
    <property type="project" value="TreeGrafter"/>
</dbReference>
<dbReference type="PANTHER" id="PTHR11545">
    <property type="entry name" value="RIBOSOMAL PROTEIN L13"/>
    <property type="match status" value="1"/>
</dbReference>
<reference evidence="4 5" key="1">
    <citation type="submission" date="2024-03" db="EMBL/GenBank/DDBJ databases">
        <title>The genome assembly and annotation of the cricket Gryllus longicercus Weissman &amp; Gray.</title>
        <authorList>
            <person name="Szrajer S."/>
            <person name="Gray D."/>
            <person name="Ylla G."/>
        </authorList>
    </citation>
    <scope>NUCLEOTIDE SEQUENCE [LARGE SCALE GENOMIC DNA]</scope>
    <source>
        <strain evidence="4">DAG 2021-001</strain>
        <tissue evidence="4">Whole body minus gut</tissue>
    </source>
</reference>
<proteinExistence type="inferred from homology"/>
<evidence type="ECO:0000256" key="1">
    <source>
        <dbReference type="ARBA" id="ARBA00006227"/>
    </source>
</evidence>
<dbReference type="EMBL" id="JAZDUA010000023">
    <property type="protein sequence ID" value="KAK7872568.1"/>
    <property type="molecule type" value="Genomic_DNA"/>
</dbReference>
<evidence type="ECO:0000313" key="4">
    <source>
        <dbReference type="EMBL" id="KAK7872568.1"/>
    </source>
</evidence>
<dbReference type="HAMAP" id="MF_01366">
    <property type="entry name" value="Ribosomal_uL13"/>
    <property type="match status" value="1"/>
</dbReference>
<dbReference type="InterPro" id="IPR005823">
    <property type="entry name" value="Ribosomal_uL13_bac-type"/>
</dbReference>
<dbReference type="PANTHER" id="PTHR11545:SF2">
    <property type="entry name" value="LARGE RIBOSOMAL SUBUNIT PROTEIN UL13M"/>
    <property type="match status" value="1"/>
</dbReference>
<comment type="similarity">
    <text evidence="1">Belongs to the universal ribosomal protein uL13 family.</text>
</comment>
<evidence type="ECO:0000256" key="2">
    <source>
        <dbReference type="ARBA" id="ARBA00022980"/>
    </source>
</evidence>
<dbReference type="GO" id="GO:0003729">
    <property type="term" value="F:mRNA binding"/>
    <property type="evidence" value="ECO:0007669"/>
    <property type="project" value="TreeGrafter"/>
</dbReference>
<keyword evidence="2" id="KW-0689">Ribosomal protein</keyword>
<dbReference type="InterPro" id="IPR036899">
    <property type="entry name" value="Ribosomal_uL13_sf"/>
</dbReference>
<evidence type="ECO:0000256" key="3">
    <source>
        <dbReference type="ARBA" id="ARBA00023274"/>
    </source>
</evidence>
<dbReference type="Proteomes" id="UP001378592">
    <property type="component" value="Unassembled WGS sequence"/>
</dbReference>
<evidence type="ECO:0000313" key="5">
    <source>
        <dbReference type="Proteomes" id="UP001378592"/>
    </source>
</evidence>
<protein>
    <recommendedName>
        <fullName evidence="6">39S ribosomal protein L13, mitochondrial</fullName>
    </recommendedName>
</protein>